<evidence type="ECO:0000256" key="1">
    <source>
        <dbReference type="SAM" id="MobiDB-lite"/>
    </source>
</evidence>
<keyword evidence="4" id="KW-1185">Reference proteome</keyword>
<feature type="compositionally biased region" description="Basic residues" evidence="1">
    <location>
        <begin position="1"/>
        <end position="13"/>
    </location>
</feature>
<evidence type="ECO:0000313" key="3">
    <source>
        <dbReference type="EMBL" id="KAL2642592.1"/>
    </source>
</evidence>
<evidence type="ECO:0000313" key="4">
    <source>
        <dbReference type="Proteomes" id="UP001605036"/>
    </source>
</evidence>
<keyword evidence="2" id="KW-1133">Transmembrane helix</keyword>
<sequence length="102" mass="11550">MRHTSIRQKGRKNPKSDRTVEQQCGGRVDRRRWLLERALCLSWANSKSPGLFLAAQQKSSSSSLLTLFEQSSASYVGRLKLFSFYHIFLPSIVPFAVSAAFN</sequence>
<dbReference type="EMBL" id="JBHFFA010000002">
    <property type="protein sequence ID" value="KAL2642592.1"/>
    <property type="molecule type" value="Genomic_DNA"/>
</dbReference>
<dbReference type="AlphaFoldDB" id="A0ABD1Z795"/>
<feature type="transmembrane region" description="Helical" evidence="2">
    <location>
        <begin position="81"/>
        <end position="101"/>
    </location>
</feature>
<organism evidence="3 4">
    <name type="scientific">Riccia fluitans</name>
    <dbReference type="NCBI Taxonomy" id="41844"/>
    <lineage>
        <taxon>Eukaryota</taxon>
        <taxon>Viridiplantae</taxon>
        <taxon>Streptophyta</taxon>
        <taxon>Embryophyta</taxon>
        <taxon>Marchantiophyta</taxon>
        <taxon>Marchantiopsida</taxon>
        <taxon>Marchantiidae</taxon>
        <taxon>Marchantiales</taxon>
        <taxon>Ricciaceae</taxon>
        <taxon>Riccia</taxon>
    </lineage>
</organism>
<dbReference type="Proteomes" id="UP001605036">
    <property type="component" value="Unassembled WGS sequence"/>
</dbReference>
<protein>
    <submittedName>
        <fullName evidence="3">Uncharacterized protein</fullName>
    </submittedName>
</protein>
<accession>A0ABD1Z795</accession>
<gene>
    <name evidence="3" type="ORF">R1flu_010179</name>
</gene>
<evidence type="ECO:0000256" key="2">
    <source>
        <dbReference type="SAM" id="Phobius"/>
    </source>
</evidence>
<keyword evidence="2" id="KW-0472">Membrane</keyword>
<proteinExistence type="predicted"/>
<name>A0ABD1Z795_9MARC</name>
<comment type="caution">
    <text evidence="3">The sequence shown here is derived from an EMBL/GenBank/DDBJ whole genome shotgun (WGS) entry which is preliminary data.</text>
</comment>
<feature type="region of interest" description="Disordered" evidence="1">
    <location>
        <begin position="1"/>
        <end position="24"/>
    </location>
</feature>
<keyword evidence="2" id="KW-0812">Transmembrane</keyword>
<reference evidence="3 4" key="1">
    <citation type="submission" date="2024-09" db="EMBL/GenBank/DDBJ databases">
        <title>Chromosome-scale assembly of Riccia fluitans.</title>
        <authorList>
            <person name="Paukszto L."/>
            <person name="Sawicki J."/>
            <person name="Karawczyk K."/>
            <person name="Piernik-Szablinska J."/>
            <person name="Szczecinska M."/>
            <person name="Mazdziarz M."/>
        </authorList>
    </citation>
    <scope>NUCLEOTIDE SEQUENCE [LARGE SCALE GENOMIC DNA]</scope>
    <source>
        <strain evidence="3">Rf_01</strain>
        <tissue evidence="3">Aerial parts of the thallus</tissue>
    </source>
</reference>